<feature type="chain" id="PRO_5004210015" evidence="17">
    <location>
        <begin position="25"/>
        <end position="776"/>
    </location>
</feature>
<dbReference type="GO" id="GO:0015344">
    <property type="term" value="F:siderophore uptake transmembrane transporter activity"/>
    <property type="evidence" value="ECO:0007669"/>
    <property type="project" value="TreeGrafter"/>
</dbReference>
<dbReference type="GO" id="GO:0038023">
    <property type="term" value="F:signaling receptor activity"/>
    <property type="evidence" value="ECO:0007669"/>
    <property type="project" value="InterPro"/>
</dbReference>
<accession>Q2IX02</accession>
<evidence type="ECO:0000256" key="17">
    <source>
        <dbReference type="SAM" id="SignalP"/>
    </source>
</evidence>
<dbReference type="CDD" id="cd01347">
    <property type="entry name" value="ligand_gated_channel"/>
    <property type="match status" value="1"/>
</dbReference>
<keyword evidence="8" id="KW-0408">Iron</keyword>
<feature type="domain" description="TonB-dependent receptor-like beta-barrel" evidence="18">
    <location>
        <begin position="282"/>
        <end position="743"/>
    </location>
</feature>
<evidence type="ECO:0000259" key="19">
    <source>
        <dbReference type="Pfam" id="PF07715"/>
    </source>
</evidence>
<evidence type="ECO:0000256" key="5">
    <source>
        <dbReference type="ARBA" id="ARBA00022496"/>
    </source>
</evidence>
<dbReference type="InterPro" id="IPR010105">
    <property type="entry name" value="TonB_sidphr_rcpt"/>
</dbReference>
<keyword evidence="11 14" id="KW-0472">Membrane</keyword>
<reference evidence="20 21" key="1">
    <citation type="submission" date="2006-01" db="EMBL/GenBank/DDBJ databases">
        <title>Complete sequence of Rhodopseudomonas palustris HaA2.</title>
        <authorList>
            <consortium name="US DOE Joint Genome Institute"/>
            <person name="Copeland A."/>
            <person name="Lucas S."/>
            <person name="Lapidus A."/>
            <person name="Barry K."/>
            <person name="Detter J.C."/>
            <person name="Glavina T."/>
            <person name="Hammon N."/>
            <person name="Israni S."/>
            <person name="Pitluck S."/>
            <person name="Chain P."/>
            <person name="Malfatti S."/>
            <person name="Shin M."/>
            <person name="Vergez L."/>
            <person name="Schmutz J."/>
            <person name="Larimer F."/>
            <person name="Land M."/>
            <person name="Hauser L."/>
            <person name="Pelletier D.A."/>
            <person name="Kyrpides N."/>
            <person name="Anderson I."/>
            <person name="Oda Y."/>
            <person name="Harwood C.S."/>
            <person name="Richardson P."/>
        </authorList>
    </citation>
    <scope>NUCLEOTIDE SEQUENCE [LARGE SCALE GENOMIC DNA]</scope>
    <source>
        <strain evidence="20 21">HaA2</strain>
    </source>
</reference>
<evidence type="ECO:0000256" key="16">
    <source>
        <dbReference type="SAM" id="MobiDB-lite"/>
    </source>
</evidence>
<keyword evidence="4 14" id="KW-1134">Transmembrane beta strand</keyword>
<evidence type="ECO:0000256" key="4">
    <source>
        <dbReference type="ARBA" id="ARBA00022452"/>
    </source>
</evidence>
<evidence type="ECO:0000256" key="10">
    <source>
        <dbReference type="ARBA" id="ARBA00023077"/>
    </source>
</evidence>
<dbReference type="InterPro" id="IPR012910">
    <property type="entry name" value="Plug_dom"/>
</dbReference>
<evidence type="ECO:0000256" key="7">
    <source>
        <dbReference type="ARBA" id="ARBA00022729"/>
    </source>
</evidence>
<comment type="similarity">
    <text evidence="2 14 15">Belongs to the TonB-dependent receptor family.</text>
</comment>
<proteinExistence type="inferred from homology"/>
<dbReference type="Gene3D" id="2.40.170.20">
    <property type="entry name" value="TonB-dependent receptor, beta-barrel domain"/>
    <property type="match status" value="1"/>
</dbReference>
<dbReference type="NCBIfam" id="TIGR01783">
    <property type="entry name" value="TonB-siderophor"/>
    <property type="match status" value="1"/>
</dbReference>
<dbReference type="AlphaFoldDB" id="Q2IX02"/>
<feature type="region of interest" description="Disordered" evidence="16">
    <location>
        <begin position="34"/>
        <end position="81"/>
    </location>
</feature>
<dbReference type="STRING" id="316058.RPB_2554"/>
<keyword evidence="6 14" id="KW-0812">Transmembrane</keyword>
<evidence type="ECO:0000256" key="8">
    <source>
        <dbReference type="ARBA" id="ARBA00023004"/>
    </source>
</evidence>
<keyword evidence="10 15" id="KW-0798">TonB box</keyword>
<dbReference type="HOGENOM" id="CLU_008287_9_4_5"/>
<comment type="subcellular location">
    <subcellularLocation>
        <location evidence="1 14">Cell outer membrane</location>
        <topology evidence="1 14">Multi-pass membrane protein</topology>
    </subcellularLocation>
</comment>
<dbReference type="EMBL" id="CP000250">
    <property type="protein sequence ID" value="ABD07258.1"/>
    <property type="molecule type" value="Genomic_DNA"/>
</dbReference>
<evidence type="ECO:0000256" key="1">
    <source>
        <dbReference type="ARBA" id="ARBA00004571"/>
    </source>
</evidence>
<evidence type="ECO:0000256" key="11">
    <source>
        <dbReference type="ARBA" id="ARBA00023136"/>
    </source>
</evidence>
<dbReference type="GO" id="GO:0009279">
    <property type="term" value="C:cell outer membrane"/>
    <property type="evidence" value="ECO:0007669"/>
    <property type="project" value="UniProtKB-SubCell"/>
</dbReference>
<dbReference type="Pfam" id="PF00593">
    <property type="entry name" value="TonB_dep_Rec_b-barrel"/>
    <property type="match status" value="1"/>
</dbReference>
<evidence type="ECO:0000256" key="9">
    <source>
        <dbReference type="ARBA" id="ARBA00023065"/>
    </source>
</evidence>
<sequence length="776" mass="83956">MQRFLSALCAASVAAVTVPDLAFAQTSTQANTGLPSVVVEPPTRKPTKKRQASATAPRAAPRAPAQAAVSTAPPSSGAPVIQTTAGPVQGIRALTASSATRTDTPIEQIPQSIQVVSRQLIEQQGAVTVTEAVQNVSNAQAVNPFVIANTDLQQLKIRGFSAELWRDGMVSMYNPGDRDGLVNVERIEVLKGPNAILYGGGPGAPIGGAVNVVSKLPTDKASQEFGIGLGSYQYWNPFFDINQPLNQEKTALFRITGEYTGNNSFVDVLESKRYSINPTLTLTNREDTTLTIQGFLSRQQQQAYQGLPVYGTILGDFRAARDLYIGPSNIEPSYSKTHGATVTLDHQFNSVWSANIKARWSQSEFDQLSQWAFGGDAFGATPAFAPSTWLLSNLEVFQKQQEFTINPSVKAKFDTAISRNTLLLGADYSRVTDRGFMTGDNLGNTCFLTTFACPPAAVDLQNPVFTIPYTRPNPSAGAEYAAYFNFDNTYTTKGGYAQLQSSLYDRVHVLAGARLANIDISYTENALVVPSTFVTDTTKLLPRAGVVVDLVKGLSAYASYSEGMRWAGFTQAVARPEPELSQQVEAGLKFNINAELSGSVAVFEIHRDNVPVTIALGVAGLTQQKSRGFETDMTWQPNRNWSFLGSYGYTDATFAGAFVDSSGVIPAGNKLPYVPEHSGRVWANYKFDPNVLPGWSVGAGVYAASSQYVDNANLWKTDGYYTVDAKIGYEKDGFRASIALKNLTGEKYFTPYAWLGGQVAPGAPRMVYGQLSYRFN</sequence>
<dbReference type="Gene3D" id="2.170.130.10">
    <property type="entry name" value="TonB-dependent receptor, plug domain"/>
    <property type="match status" value="1"/>
</dbReference>
<evidence type="ECO:0000256" key="12">
    <source>
        <dbReference type="ARBA" id="ARBA00023170"/>
    </source>
</evidence>
<dbReference type="KEGG" id="rpb:RPB_2554"/>
<dbReference type="InterPro" id="IPR000531">
    <property type="entry name" value="Beta-barrel_TonB"/>
</dbReference>
<keyword evidence="21" id="KW-1185">Reference proteome</keyword>
<dbReference type="Pfam" id="PF07715">
    <property type="entry name" value="Plug"/>
    <property type="match status" value="1"/>
</dbReference>
<keyword evidence="13 14" id="KW-0998">Cell outer membrane</keyword>
<protein>
    <submittedName>
        <fullName evidence="20">TonB-dependent siderophore receptor</fullName>
    </submittedName>
</protein>
<dbReference type="Proteomes" id="UP000008809">
    <property type="component" value="Chromosome"/>
</dbReference>
<dbReference type="InterPro" id="IPR039426">
    <property type="entry name" value="TonB-dep_rcpt-like"/>
</dbReference>
<evidence type="ECO:0000256" key="2">
    <source>
        <dbReference type="ARBA" id="ARBA00009810"/>
    </source>
</evidence>
<dbReference type="InterPro" id="IPR037066">
    <property type="entry name" value="Plug_dom_sf"/>
</dbReference>
<dbReference type="GO" id="GO:0015891">
    <property type="term" value="P:siderophore transport"/>
    <property type="evidence" value="ECO:0007669"/>
    <property type="project" value="InterPro"/>
</dbReference>
<dbReference type="PANTHER" id="PTHR32552:SF68">
    <property type="entry name" value="FERRICHROME OUTER MEMBRANE TRANSPORTER_PHAGE RECEPTOR"/>
    <property type="match status" value="1"/>
</dbReference>
<evidence type="ECO:0000259" key="18">
    <source>
        <dbReference type="Pfam" id="PF00593"/>
    </source>
</evidence>
<dbReference type="OrthoDB" id="9760333at2"/>
<feature type="compositionally biased region" description="Low complexity" evidence="16">
    <location>
        <begin position="52"/>
        <end position="75"/>
    </location>
</feature>
<dbReference type="PROSITE" id="PS52016">
    <property type="entry name" value="TONB_DEPENDENT_REC_3"/>
    <property type="match status" value="1"/>
</dbReference>
<evidence type="ECO:0000256" key="14">
    <source>
        <dbReference type="PROSITE-ProRule" id="PRU01360"/>
    </source>
</evidence>
<dbReference type="eggNOG" id="COG4773">
    <property type="taxonomic scope" value="Bacteria"/>
</dbReference>
<keyword evidence="5" id="KW-0410">Iron transport</keyword>
<keyword evidence="3 14" id="KW-0813">Transport</keyword>
<keyword evidence="9" id="KW-0406">Ion transport</keyword>
<evidence type="ECO:0000256" key="6">
    <source>
        <dbReference type="ARBA" id="ARBA00022692"/>
    </source>
</evidence>
<organism evidence="20 21">
    <name type="scientific">Rhodopseudomonas palustris (strain HaA2)</name>
    <dbReference type="NCBI Taxonomy" id="316058"/>
    <lineage>
        <taxon>Bacteria</taxon>
        <taxon>Pseudomonadati</taxon>
        <taxon>Pseudomonadota</taxon>
        <taxon>Alphaproteobacteria</taxon>
        <taxon>Hyphomicrobiales</taxon>
        <taxon>Nitrobacteraceae</taxon>
        <taxon>Rhodopseudomonas</taxon>
    </lineage>
</organism>
<evidence type="ECO:0000256" key="15">
    <source>
        <dbReference type="RuleBase" id="RU003357"/>
    </source>
</evidence>
<evidence type="ECO:0000313" key="20">
    <source>
        <dbReference type="EMBL" id="ABD07258.1"/>
    </source>
</evidence>
<evidence type="ECO:0000313" key="21">
    <source>
        <dbReference type="Proteomes" id="UP000008809"/>
    </source>
</evidence>
<evidence type="ECO:0000256" key="13">
    <source>
        <dbReference type="ARBA" id="ARBA00023237"/>
    </source>
</evidence>
<dbReference type="RefSeq" id="WP_011441443.1">
    <property type="nucleotide sequence ID" value="NC_007778.1"/>
</dbReference>
<dbReference type="PANTHER" id="PTHR32552">
    <property type="entry name" value="FERRICHROME IRON RECEPTOR-RELATED"/>
    <property type="match status" value="1"/>
</dbReference>
<keyword evidence="7 17" id="KW-0732">Signal</keyword>
<name>Q2IX02_RHOP2</name>
<gene>
    <name evidence="20" type="ordered locus">RPB_2554</name>
</gene>
<dbReference type="SUPFAM" id="SSF56935">
    <property type="entry name" value="Porins"/>
    <property type="match status" value="1"/>
</dbReference>
<keyword evidence="12 20" id="KW-0675">Receptor</keyword>
<feature type="domain" description="TonB-dependent receptor plug" evidence="19">
    <location>
        <begin position="106"/>
        <end position="201"/>
    </location>
</feature>
<feature type="signal peptide" evidence="17">
    <location>
        <begin position="1"/>
        <end position="24"/>
    </location>
</feature>
<evidence type="ECO:0000256" key="3">
    <source>
        <dbReference type="ARBA" id="ARBA00022448"/>
    </source>
</evidence>
<dbReference type="InterPro" id="IPR036942">
    <property type="entry name" value="Beta-barrel_TonB_sf"/>
</dbReference>